<name>A0ABU6TR94_9FABA</name>
<proteinExistence type="predicted"/>
<evidence type="ECO:0000313" key="2">
    <source>
        <dbReference type="Proteomes" id="UP001341840"/>
    </source>
</evidence>
<accession>A0ABU6TR94</accession>
<dbReference type="Proteomes" id="UP001341840">
    <property type="component" value="Unassembled WGS sequence"/>
</dbReference>
<organism evidence="1 2">
    <name type="scientific">Stylosanthes scabra</name>
    <dbReference type="NCBI Taxonomy" id="79078"/>
    <lineage>
        <taxon>Eukaryota</taxon>
        <taxon>Viridiplantae</taxon>
        <taxon>Streptophyta</taxon>
        <taxon>Embryophyta</taxon>
        <taxon>Tracheophyta</taxon>
        <taxon>Spermatophyta</taxon>
        <taxon>Magnoliopsida</taxon>
        <taxon>eudicotyledons</taxon>
        <taxon>Gunneridae</taxon>
        <taxon>Pentapetalae</taxon>
        <taxon>rosids</taxon>
        <taxon>fabids</taxon>
        <taxon>Fabales</taxon>
        <taxon>Fabaceae</taxon>
        <taxon>Papilionoideae</taxon>
        <taxon>50 kb inversion clade</taxon>
        <taxon>dalbergioids sensu lato</taxon>
        <taxon>Dalbergieae</taxon>
        <taxon>Pterocarpus clade</taxon>
        <taxon>Stylosanthes</taxon>
    </lineage>
</organism>
<evidence type="ECO:0000313" key="1">
    <source>
        <dbReference type="EMBL" id="MED6151326.1"/>
    </source>
</evidence>
<reference evidence="1 2" key="1">
    <citation type="journal article" date="2023" name="Plants (Basel)">
        <title>Bridging the Gap: Combining Genomics and Transcriptomics Approaches to Understand Stylosanthes scabra, an Orphan Legume from the Brazilian Caatinga.</title>
        <authorList>
            <person name="Ferreira-Neto J.R.C."/>
            <person name="da Silva M.D."/>
            <person name="Binneck E."/>
            <person name="de Melo N.F."/>
            <person name="da Silva R.H."/>
            <person name="de Melo A.L.T.M."/>
            <person name="Pandolfi V."/>
            <person name="Bustamante F.O."/>
            <person name="Brasileiro-Vidal A.C."/>
            <person name="Benko-Iseppon A.M."/>
        </authorList>
    </citation>
    <scope>NUCLEOTIDE SEQUENCE [LARGE SCALE GENOMIC DNA]</scope>
    <source>
        <tissue evidence="1">Leaves</tissue>
    </source>
</reference>
<gene>
    <name evidence="1" type="ORF">PIB30_081444</name>
</gene>
<keyword evidence="2" id="KW-1185">Reference proteome</keyword>
<protein>
    <submittedName>
        <fullName evidence="1">Uncharacterized protein</fullName>
    </submittedName>
</protein>
<sequence>MLRSGHLTIVQMTVNGVPSLNDQSKVLKTGLERLVEPRTGILFGSFTIRGFQDSENWTGPADRTANRHPFRLELDCEIGNQQTVQKSVNQLGTGRLDRTRTQSPLPFAVVDVVRPAGHLVSQITRLKTGSRLQHWENHCAATTVLTNFNAGQPRAATTILTVTPFASSSPL</sequence>
<comment type="caution">
    <text evidence="1">The sequence shown here is derived from an EMBL/GenBank/DDBJ whole genome shotgun (WGS) entry which is preliminary data.</text>
</comment>
<dbReference type="EMBL" id="JASCZI010091840">
    <property type="protein sequence ID" value="MED6151326.1"/>
    <property type="molecule type" value="Genomic_DNA"/>
</dbReference>